<feature type="compositionally biased region" description="Basic and acidic residues" evidence="1">
    <location>
        <begin position="255"/>
        <end position="276"/>
    </location>
</feature>
<dbReference type="InterPro" id="IPR010473">
    <property type="entry name" value="GTPase-bd"/>
</dbReference>
<dbReference type="GO" id="GO:0031267">
    <property type="term" value="F:small GTPase binding"/>
    <property type="evidence" value="ECO:0007669"/>
    <property type="project" value="InterPro"/>
</dbReference>
<name>A0AA40CJY5_9PEZI</name>
<dbReference type="SUPFAM" id="SSF48371">
    <property type="entry name" value="ARM repeat"/>
    <property type="match status" value="1"/>
</dbReference>
<feature type="region of interest" description="Disordered" evidence="1">
    <location>
        <begin position="664"/>
        <end position="693"/>
    </location>
</feature>
<dbReference type="GO" id="GO:0003779">
    <property type="term" value="F:actin binding"/>
    <property type="evidence" value="ECO:0007669"/>
    <property type="project" value="InterPro"/>
</dbReference>
<reference evidence="3" key="1">
    <citation type="submission" date="2023-06" db="EMBL/GenBank/DDBJ databases">
        <title>Genome-scale phylogeny and comparative genomics of the fungal order Sordariales.</title>
        <authorList>
            <consortium name="Lawrence Berkeley National Laboratory"/>
            <person name="Hensen N."/>
            <person name="Bonometti L."/>
            <person name="Westerberg I."/>
            <person name="Brannstrom I.O."/>
            <person name="Guillou S."/>
            <person name="Cros-Aarteil S."/>
            <person name="Calhoun S."/>
            <person name="Haridas S."/>
            <person name="Kuo A."/>
            <person name="Mondo S."/>
            <person name="Pangilinan J."/>
            <person name="Riley R."/>
            <person name="Labutti K."/>
            <person name="Andreopoulos B."/>
            <person name="Lipzen A."/>
            <person name="Chen C."/>
            <person name="Yanf M."/>
            <person name="Daum C."/>
            <person name="Ng V."/>
            <person name="Clum A."/>
            <person name="Steindorff A."/>
            <person name="Ohm R."/>
            <person name="Martin F."/>
            <person name="Silar P."/>
            <person name="Natvig D."/>
            <person name="Lalanne C."/>
            <person name="Gautier V."/>
            <person name="Ament-Velasquez S.L."/>
            <person name="Kruys A."/>
            <person name="Hutchinson M.I."/>
            <person name="Powell A.J."/>
            <person name="Barry K."/>
            <person name="Miller A.N."/>
            <person name="Grigoriev I.V."/>
            <person name="Debuchy R."/>
            <person name="Gladieux P."/>
            <person name="Thoren M.H."/>
            <person name="Johannesson H."/>
        </authorList>
    </citation>
    <scope>NUCLEOTIDE SEQUENCE</scope>
    <source>
        <strain evidence="3">SMH2532-1</strain>
    </source>
</reference>
<evidence type="ECO:0000313" key="3">
    <source>
        <dbReference type="EMBL" id="KAK0641182.1"/>
    </source>
</evidence>
<sequence length="859" mass="94534">MPTVADPFGAPAPRNAHHQRTKSSVLRSLIGHRRNNSDGTPLPPAVLVPTATEVQLCTKGPSFDAPRGEHYLVPKMSLQALGELQQNRQDQAQRSPERARERDQGPPSPSKAAFVTISLKALGVKESSKGQEPSSPTKPKKTKSATNLSTLLSRPKSIKNLKQLLSDEDVRSTKDKENRTPPSSVANEHTLPPPIYAQFSSQNFGAPESPQAIRGDPFGGQTGSGTGRSAVLPAAEGVGKQRPKSYQPYAAGMEGKVDLVEGGRGRSKQNADDVAGKRMTWSRGESTSRPNSKDVHHALGGRSKSSTSIKSEPFIDPKDIDKHLEAMLDRRNIPENQRYKMRSLSDKIKMEFIRQDWAEAQEKSERPTTNGSIGSNDGSGASGSDRDDSKKKKHARGLSLTLGKGTSKAPPSPTKKQKTDSSLGRHFRSKSTENVASDQPSPAVEAPSNGGIFAKVKGQQRPADFVSYLRKVQKPELVEVGKLHKLRLLLRNETVAWTEDFIRQGGMEEVVGLLHRIMTVEWREEHEDALLHENLLCLKALCTTALALQYLHSIHATLFPALIHMIFDPEKKGPSEFTTRNIITSVLLTYIECATPQERISRAETVLGFLRDPQAKEEERPVSFVLDMRRERPYRVWSKEVVSVTKEVFWIFLHNVNIVALPPTSPRNASPLDKPDGGVSAAGTQHPSTDGYADPDDHLAYMARYFPQERPPVPAAPYVGGVEWDATNYLASHLDLMNAILACTGPTSQHRNALRHELRISGWERCMGGSLRMCKEKFYGSVHDGLRTWVAAAHADGWDVRDVRYGPPPDSRPTSPVKRAGGAKKKAEEAPRIEMPKLDLGIDSANPAVVSRPNDPWLS</sequence>
<comment type="caution">
    <text evidence="3">The sequence shown here is derived from an EMBL/GenBank/DDBJ whole genome shotgun (WGS) entry which is preliminary data.</text>
</comment>
<feature type="compositionally biased region" description="Low complexity" evidence="1">
    <location>
        <begin position="371"/>
        <end position="383"/>
    </location>
</feature>
<dbReference type="SMART" id="SM01140">
    <property type="entry name" value="Drf_GBD"/>
    <property type="match status" value="1"/>
</dbReference>
<dbReference type="Pfam" id="PF06371">
    <property type="entry name" value="Drf_GBD"/>
    <property type="match status" value="1"/>
</dbReference>
<dbReference type="GO" id="GO:0030036">
    <property type="term" value="P:actin cytoskeleton organization"/>
    <property type="evidence" value="ECO:0007669"/>
    <property type="project" value="InterPro"/>
</dbReference>
<gene>
    <name evidence="3" type="ORF">B0T16DRAFT_336453</name>
</gene>
<feature type="compositionally biased region" description="Basic and acidic residues" evidence="1">
    <location>
        <begin position="825"/>
        <end position="837"/>
    </location>
</feature>
<dbReference type="EMBL" id="JAULSV010000006">
    <property type="protein sequence ID" value="KAK0641182.1"/>
    <property type="molecule type" value="Genomic_DNA"/>
</dbReference>
<evidence type="ECO:0000259" key="2">
    <source>
        <dbReference type="SMART" id="SM01140"/>
    </source>
</evidence>
<feature type="compositionally biased region" description="Gly residues" evidence="1">
    <location>
        <begin position="217"/>
        <end position="226"/>
    </location>
</feature>
<dbReference type="InterPro" id="IPR016024">
    <property type="entry name" value="ARM-type_fold"/>
</dbReference>
<feature type="compositionally biased region" description="Polar residues" evidence="1">
    <location>
        <begin position="85"/>
        <end position="94"/>
    </location>
</feature>
<proteinExistence type="predicted"/>
<keyword evidence="4" id="KW-1185">Reference proteome</keyword>
<feature type="region of interest" description="Disordered" evidence="1">
    <location>
        <begin position="85"/>
        <end position="111"/>
    </location>
</feature>
<feature type="compositionally biased region" description="Basic and acidic residues" evidence="1">
    <location>
        <begin position="95"/>
        <end position="104"/>
    </location>
</feature>
<protein>
    <submittedName>
        <fullName evidence="3">Armadillo-type protein</fullName>
    </submittedName>
</protein>
<feature type="region of interest" description="Disordered" evidence="1">
    <location>
        <begin position="123"/>
        <end position="316"/>
    </location>
</feature>
<dbReference type="Proteomes" id="UP001174936">
    <property type="component" value="Unassembled WGS sequence"/>
</dbReference>
<feature type="region of interest" description="Disordered" evidence="1">
    <location>
        <begin position="359"/>
        <end position="450"/>
    </location>
</feature>
<organism evidence="3 4">
    <name type="scientific">Cercophora newfieldiana</name>
    <dbReference type="NCBI Taxonomy" id="92897"/>
    <lineage>
        <taxon>Eukaryota</taxon>
        <taxon>Fungi</taxon>
        <taxon>Dikarya</taxon>
        <taxon>Ascomycota</taxon>
        <taxon>Pezizomycotina</taxon>
        <taxon>Sordariomycetes</taxon>
        <taxon>Sordariomycetidae</taxon>
        <taxon>Sordariales</taxon>
        <taxon>Lasiosphaeriaceae</taxon>
        <taxon>Cercophora</taxon>
    </lineage>
</organism>
<dbReference type="AlphaFoldDB" id="A0AA40CJY5"/>
<feature type="region of interest" description="Disordered" evidence="1">
    <location>
        <begin position="1"/>
        <end position="23"/>
    </location>
</feature>
<feature type="region of interest" description="Disordered" evidence="1">
    <location>
        <begin position="803"/>
        <end position="859"/>
    </location>
</feature>
<dbReference type="InterPro" id="IPR011989">
    <property type="entry name" value="ARM-like"/>
</dbReference>
<accession>A0AA40CJY5</accession>
<feature type="compositionally biased region" description="Basic and acidic residues" evidence="1">
    <location>
        <begin position="168"/>
        <end position="179"/>
    </location>
</feature>
<dbReference type="Gene3D" id="1.25.10.10">
    <property type="entry name" value="Leucine-rich Repeat Variant"/>
    <property type="match status" value="1"/>
</dbReference>
<evidence type="ECO:0000256" key="1">
    <source>
        <dbReference type="SAM" id="MobiDB-lite"/>
    </source>
</evidence>
<evidence type="ECO:0000313" key="4">
    <source>
        <dbReference type="Proteomes" id="UP001174936"/>
    </source>
</evidence>
<feature type="domain" description="Formin GTPase-binding" evidence="2">
    <location>
        <begin position="312"/>
        <end position="590"/>
    </location>
</feature>